<evidence type="ECO:0000313" key="2">
    <source>
        <dbReference type="EMBL" id="GFH13495.1"/>
    </source>
</evidence>
<reference evidence="2 3" key="1">
    <citation type="submission" date="2020-02" db="EMBL/GenBank/DDBJ databases">
        <title>Draft genome sequence of Haematococcus lacustris strain NIES-144.</title>
        <authorList>
            <person name="Morimoto D."/>
            <person name="Nakagawa S."/>
            <person name="Yoshida T."/>
            <person name="Sawayama S."/>
        </authorList>
    </citation>
    <scope>NUCLEOTIDE SEQUENCE [LARGE SCALE GENOMIC DNA]</scope>
    <source>
        <strain evidence="2 3">NIES-144</strain>
    </source>
</reference>
<dbReference type="Proteomes" id="UP000485058">
    <property type="component" value="Unassembled WGS sequence"/>
</dbReference>
<dbReference type="EMBL" id="BLLF01000619">
    <property type="protein sequence ID" value="GFH13495.1"/>
    <property type="molecule type" value="Genomic_DNA"/>
</dbReference>
<sequence>MSELYYIGNSSTARMVLRLLLIPQRCIPSSANPKAGGCPPQPNIQRSVTTSADDEGVEGYSPALLHADPLGLGYEATAQPVAC</sequence>
<proteinExistence type="predicted"/>
<feature type="region of interest" description="Disordered" evidence="1">
    <location>
        <begin position="32"/>
        <end position="60"/>
    </location>
</feature>
<protein>
    <submittedName>
        <fullName evidence="2">Uncharacterized protein</fullName>
    </submittedName>
</protein>
<gene>
    <name evidence="2" type="ORF">HaLaN_09389</name>
</gene>
<comment type="caution">
    <text evidence="2">The sequence shown here is derived from an EMBL/GenBank/DDBJ whole genome shotgun (WGS) entry which is preliminary data.</text>
</comment>
<evidence type="ECO:0000313" key="3">
    <source>
        <dbReference type="Proteomes" id="UP000485058"/>
    </source>
</evidence>
<accession>A0A699YWB3</accession>
<organism evidence="2 3">
    <name type="scientific">Haematococcus lacustris</name>
    <name type="common">Green alga</name>
    <name type="synonym">Haematococcus pluvialis</name>
    <dbReference type="NCBI Taxonomy" id="44745"/>
    <lineage>
        <taxon>Eukaryota</taxon>
        <taxon>Viridiplantae</taxon>
        <taxon>Chlorophyta</taxon>
        <taxon>core chlorophytes</taxon>
        <taxon>Chlorophyceae</taxon>
        <taxon>CS clade</taxon>
        <taxon>Chlamydomonadales</taxon>
        <taxon>Haematococcaceae</taxon>
        <taxon>Haematococcus</taxon>
    </lineage>
</organism>
<name>A0A699YWB3_HAELA</name>
<evidence type="ECO:0000256" key="1">
    <source>
        <dbReference type="SAM" id="MobiDB-lite"/>
    </source>
</evidence>
<keyword evidence="3" id="KW-1185">Reference proteome</keyword>
<dbReference type="AlphaFoldDB" id="A0A699YWB3"/>